<dbReference type="Proteomes" id="UP000000361">
    <property type="component" value="Chromosome 1"/>
</dbReference>
<evidence type="ECO:0000313" key="2">
    <source>
        <dbReference type="EMBL" id="ABL68373.1"/>
    </source>
</evidence>
<organism evidence="2 3">
    <name type="scientific">Paracoccus denitrificans (strain Pd 1222)</name>
    <dbReference type="NCBI Taxonomy" id="318586"/>
    <lineage>
        <taxon>Bacteria</taxon>
        <taxon>Pseudomonadati</taxon>
        <taxon>Pseudomonadota</taxon>
        <taxon>Alphaproteobacteria</taxon>
        <taxon>Rhodobacterales</taxon>
        <taxon>Paracoccaceae</taxon>
        <taxon>Paracoccus</taxon>
    </lineage>
</organism>
<sequence>MTPSHQPTPNTHMPSANRIQRIPASSQHDEHGTIAPGQLPTPQQFTQRTIAAAVSPEVDAIADGDPPRCAAAVIAHVQGADHPNIRVSPDLLPNTSRLTLVPADDHLIS</sequence>
<keyword evidence="3" id="KW-1185">Reference proteome</keyword>
<evidence type="ECO:0000256" key="1">
    <source>
        <dbReference type="SAM" id="MobiDB-lite"/>
    </source>
</evidence>
<dbReference type="HOGENOM" id="CLU_2181345_0_0_5"/>
<protein>
    <submittedName>
        <fullName evidence="2">Uncharacterized protein</fullName>
    </submittedName>
</protein>
<dbReference type="KEGG" id="pde:Pden_0259"/>
<dbReference type="EnsemblBacteria" id="ABL68373">
    <property type="protein sequence ID" value="ABL68373"/>
    <property type="gene ID" value="Pden_0259"/>
</dbReference>
<reference evidence="3" key="1">
    <citation type="submission" date="2006-12" db="EMBL/GenBank/DDBJ databases">
        <title>Complete sequence of chromosome 1 of Paracoccus denitrificans PD1222.</title>
        <authorList>
            <person name="Copeland A."/>
            <person name="Lucas S."/>
            <person name="Lapidus A."/>
            <person name="Barry K."/>
            <person name="Detter J.C."/>
            <person name="Glavina del Rio T."/>
            <person name="Hammon N."/>
            <person name="Israni S."/>
            <person name="Dalin E."/>
            <person name="Tice H."/>
            <person name="Pitluck S."/>
            <person name="Munk A.C."/>
            <person name="Brettin T."/>
            <person name="Bruce D."/>
            <person name="Han C."/>
            <person name="Tapia R."/>
            <person name="Gilna P."/>
            <person name="Schmutz J."/>
            <person name="Larimer F."/>
            <person name="Land M."/>
            <person name="Hauser L."/>
            <person name="Kyrpides N."/>
            <person name="Lykidis A."/>
            <person name="Spiro S."/>
            <person name="Richardson D.J."/>
            <person name="Moir J.W.B."/>
            <person name="Ferguson S.J."/>
            <person name="van Spanning R.J.M."/>
            <person name="Richardson P."/>
        </authorList>
    </citation>
    <scope>NUCLEOTIDE SEQUENCE [LARGE SCALE GENOMIC DNA]</scope>
    <source>
        <strain evidence="3">Pd 1222</strain>
    </source>
</reference>
<gene>
    <name evidence="2" type="ordered locus">Pden_0259</name>
</gene>
<evidence type="ECO:0000313" key="3">
    <source>
        <dbReference type="Proteomes" id="UP000000361"/>
    </source>
</evidence>
<dbReference type="STRING" id="318586.Pden_0259"/>
<feature type="region of interest" description="Disordered" evidence="1">
    <location>
        <begin position="1"/>
        <end position="43"/>
    </location>
</feature>
<dbReference type="EMBL" id="CP000489">
    <property type="protein sequence ID" value="ABL68373.1"/>
    <property type="molecule type" value="Genomic_DNA"/>
</dbReference>
<proteinExistence type="predicted"/>
<dbReference type="AlphaFoldDB" id="A1AYM9"/>
<feature type="compositionally biased region" description="Polar residues" evidence="1">
    <location>
        <begin position="1"/>
        <end position="26"/>
    </location>
</feature>
<accession>A1AYM9</accession>
<name>A1AYM9_PARDP</name>